<keyword evidence="1" id="KW-1133">Transmembrane helix</keyword>
<keyword evidence="1" id="KW-0812">Transmembrane</keyword>
<organism evidence="2 3">
    <name type="scientific">Solitalea agri</name>
    <dbReference type="NCBI Taxonomy" id="2953739"/>
    <lineage>
        <taxon>Bacteria</taxon>
        <taxon>Pseudomonadati</taxon>
        <taxon>Bacteroidota</taxon>
        <taxon>Sphingobacteriia</taxon>
        <taxon>Sphingobacteriales</taxon>
        <taxon>Sphingobacteriaceae</taxon>
        <taxon>Solitalea</taxon>
    </lineage>
</organism>
<dbReference type="Proteomes" id="UP001155182">
    <property type="component" value="Unassembled WGS sequence"/>
</dbReference>
<keyword evidence="1" id="KW-0472">Membrane</keyword>
<evidence type="ECO:0008006" key="4">
    <source>
        <dbReference type="Google" id="ProtNLM"/>
    </source>
</evidence>
<protein>
    <recommendedName>
        <fullName evidence="4">Chemotaxis methyl-accepting receptor HlyB-like 4HB MCP domain-containing protein</fullName>
    </recommendedName>
</protein>
<accession>A0A9X2FCB3</accession>
<reference evidence="2" key="1">
    <citation type="submission" date="2022-06" db="EMBL/GenBank/DDBJ databases">
        <title>Solitalea sp. MAHUQ-68 isolated from rhizospheric soil.</title>
        <authorList>
            <person name="Huq M.A."/>
        </authorList>
    </citation>
    <scope>NUCLEOTIDE SEQUENCE</scope>
    <source>
        <strain evidence="2">MAHUQ-68</strain>
    </source>
</reference>
<evidence type="ECO:0000256" key="1">
    <source>
        <dbReference type="SAM" id="Phobius"/>
    </source>
</evidence>
<dbReference type="AlphaFoldDB" id="A0A9X2FCB3"/>
<keyword evidence="3" id="KW-1185">Reference proteome</keyword>
<sequence length="172" mass="19713">MKIKSKLMLGLWVLFLLILLMGLSANMYIYKMGKDSKSILKDNYISIKYAKEMLQQLDQMSNAEKAQQAASVFEKTLKQEESNITEPGEKETVALLRTDFERYRQNPASPQLVNAIRAKIYKITEVNMNALERRNLAVQNNVERAVVYVSLLLAVCILTSFSIIFNIPENMK</sequence>
<gene>
    <name evidence="2" type="ORF">NF867_15585</name>
</gene>
<comment type="caution">
    <text evidence="2">The sequence shown here is derived from an EMBL/GenBank/DDBJ whole genome shotgun (WGS) entry which is preliminary data.</text>
</comment>
<name>A0A9X2FCB3_9SPHI</name>
<feature type="transmembrane region" description="Helical" evidence="1">
    <location>
        <begin position="145"/>
        <end position="167"/>
    </location>
</feature>
<dbReference type="RefSeq" id="WP_252589311.1">
    <property type="nucleotide sequence ID" value="NZ_JAMWYS010000053.1"/>
</dbReference>
<proteinExistence type="predicted"/>
<evidence type="ECO:0000313" key="2">
    <source>
        <dbReference type="EMBL" id="MCO4294283.1"/>
    </source>
</evidence>
<evidence type="ECO:0000313" key="3">
    <source>
        <dbReference type="Proteomes" id="UP001155182"/>
    </source>
</evidence>
<dbReference type="EMBL" id="JAMWYS010000053">
    <property type="protein sequence ID" value="MCO4294283.1"/>
    <property type="molecule type" value="Genomic_DNA"/>
</dbReference>